<dbReference type="EMBL" id="FNWU01000007">
    <property type="protein sequence ID" value="SEH56236.1"/>
    <property type="molecule type" value="Genomic_DNA"/>
</dbReference>
<sequence>MSGLLFERHPVSPLFKMCFDLIKMVQTSLHQSFPKVGDRDVVVETIFEFSLGVAFGTLGFTLEEQWNALTAILNTVSTKFVRDLY</sequence>
<accession>A0A1H6J9E5</accession>
<protein>
    <submittedName>
        <fullName evidence="1">Uncharacterized protein</fullName>
    </submittedName>
</protein>
<evidence type="ECO:0000313" key="2">
    <source>
        <dbReference type="Proteomes" id="UP000199215"/>
    </source>
</evidence>
<name>A0A1H6J9E5_9EURY</name>
<evidence type="ECO:0000313" key="1">
    <source>
        <dbReference type="EMBL" id="SEH56236.1"/>
    </source>
</evidence>
<dbReference type="AlphaFoldDB" id="A0A1H6J9E5"/>
<reference evidence="1 2" key="1">
    <citation type="submission" date="2016-10" db="EMBL/GenBank/DDBJ databases">
        <authorList>
            <person name="de Groot N.N."/>
        </authorList>
    </citation>
    <scope>NUCLEOTIDE SEQUENCE [LARGE SCALE GENOMIC DNA]</scope>
    <source>
        <strain evidence="1 2">IBRC-M10418</strain>
    </source>
</reference>
<proteinExistence type="predicted"/>
<gene>
    <name evidence="1" type="ORF">SAMN05192561_10754</name>
</gene>
<keyword evidence="2" id="KW-1185">Reference proteome</keyword>
<dbReference type="Proteomes" id="UP000199215">
    <property type="component" value="Unassembled WGS sequence"/>
</dbReference>
<organism evidence="1 2">
    <name type="scientific">Halopenitus malekzadehii</name>
    <dbReference type="NCBI Taxonomy" id="1267564"/>
    <lineage>
        <taxon>Archaea</taxon>
        <taxon>Methanobacteriati</taxon>
        <taxon>Methanobacteriota</taxon>
        <taxon>Stenosarchaea group</taxon>
        <taxon>Halobacteria</taxon>
        <taxon>Halobacteriales</taxon>
        <taxon>Haloferacaceae</taxon>
        <taxon>Halopenitus</taxon>
    </lineage>
</organism>